<comment type="caution">
    <text evidence="1">The sequence shown here is derived from an EMBL/GenBank/DDBJ whole genome shotgun (WGS) entry which is preliminary data.</text>
</comment>
<accession>A0ABD5I9M0</accession>
<evidence type="ECO:0000313" key="2">
    <source>
        <dbReference type="Proteomes" id="UP001272716"/>
    </source>
</evidence>
<dbReference type="EMBL" id="JAWQCK010000011">
    <property type="protein sequence ID" value="MDW9214016.1"/>
    <property type="molecule type" value="Genomic_DNA"/>
</dbReference>
<gene>
    <name evidence="1" type="ORF">BTTOUR_35290</name>
</gene>
<dbReference type="AlphaFoldDB" id="A0ABD5I9M0"/>
<name>A0ABD5I9M0_BACTU</name>
<organism evidence="1 2">
    <name type="scientific">Bacillus thuringiensis serovar toumanoffi</name>
    <dbReference type="NCBI Taxonomy" id="180862"/>
    <lineage>
        <taxon>Bacteria</taxon>
        <taxon>Bacillati</taxon>
        <taxon>Bacillota</taxon>
        <taxon>Bacilli</taxon>
        <taxon>Bacillales</taxon>
        <taxon>Bacillaceae</taxon>
        <taxon>Bacillus</taxon>
        <taxon>Bacillus cereus group</taxon>
    </lineage>
</organism>
<dbReference type="Proteomes" id="UP001272716">
    <property type="component" value="Unassembled WGS sequence"/>
</dbReference>
<protein>
    <submittedName>
        <fullName evidence="1">Uncharacterized protein</fullName>
    </submittedName>
</protein>
<sequence length="44" mass="5108">MKETFFVNIVKECNRNTDSDKLDTVIELLAVIEKYENLDDAKDS</sequence>
<proteinExistence type="predicted"/>
<dbReference type="RefSeq" id="WP_000665253.1">
    <property type="nucleotide sequence ID" value="NZ_JAWQCK010000011.1"/>
</dbReference>
<reference evidence="1 2" key="1">
    <citation type="submission" date="2023-10" db="EMBL/GenBank/DDBJ databases">
        <title>Draft Genome Sequence of Bacillus thuringiensis serovar. toumanoffi 4059: Identification of a Novel Cry Protein Candidate.</title>
        <authorList>
            <person name="Murdoch R.W."/>
            <person name="Gemler B."/>
            <person name="Heater B.S."/>
        </authorList>
    </citation>
    <scope>NUCLEOTIDE SEQUENCE [LARGE SCALE GENOMIC DNA]</scope>
    <source>
        <strain evidence="1 2">4059</strain>
    </source>
</reference>
<evidence type="ECO:0000313" key="1">
    <source>
        <dbReference type="EMBL" id="MDW9214016.1"/>
    </source>
</evidence>